<organism evidence="2 3">
    <name type="scientific">Trifolium medium</name>
    <dbReference type="NCBI Taxonomy" id="97028"/>
    <lineage>
        <taxon>Eukaryota</taxon>
        <taxon>Viridiplantae</taxon>
        <taxon>Streptophyta</taxon>
        <taxon>Embryophyta</taxon>
        <taxon>Tracheophyta</taxon>
        <taxon>Spermatophyta</taxon>
        <taxon>Magnoliopsida</taxon>
        <taxon>eudicotyledons</taxon>
        <taxon>Gunneridae</taxon>
        <taxon>Pentapetalae</taxon>
        <taxon>rosids</taxon>
        <taxon>fabids</taxon>
        <taxon>Fabales</taxon>
        <taxon>Fabaceae</taxon>
        <taxon>Papilionoideae</taxon>
        <taxon>50 kb inversion clade</taxon>
        <taxon>NPAAA clade</taxon>
        <taxon>Hologalegina</taxon>
        <taxon>IRL clade</taxon>
        <taxon>Trifolieae</taxon>
        <taxon>Trifolium</taxon>
    </lineage>
</organism>
<name>A0A392PZR0_9FABA</name>
<proteinExistence type="predicted"/>
<dbReference type="AlphaFoldDB" id="A0A392PZR0"/>
<keyword evidence="3" id="KW-1185">Reference proteome</keyword>
<evidence type="ECO:0000256" key="1">
    <source>
        <dbReference type="SAM" id="MobiDB-lite"/>
    </source>
</evidence>
<dbReference type="Proteomes" id="UP000265520">
    <property type="component" value="Unassembled WGS sequence"/>
</dbReference>
<evidence type="ECO:0000313" key="3">
    <source>
        <dbReference type="Proteomes" id="UP000265520"/>
    </source>
</evidence>
<dbReference type="EMBL" id="LXQA010103096">
    <property type="protein sequence ID" value="MCI16940.1"/>
    <property type="molecule type" value="Genomic_DNA"/>
</dbReference>
<feature type="compositionally biased region" description="Pro residues" evidence="1">
    <location>
        <begin position="33"/>
        <end position="46"/>
    </location>
</feature>
<accession>A0A392PZR0</accession>
<protein>
    <submittedName>
        <fullName evidence="2">Uncharacterized protein</fullName>
    </submittedName>
</protein>
<comment type="caution">
    <text evidence="2">The sequence shown here is derived from an EMBL/GenBank/DDBJ whole genome shotgun (WGS) entry which is preliminary data.</text>
</comment>
<reference evidence="2 3" key="1">
    <citation type="journal article" date="2018" name="Front. Plant Sci.">
        <title>Red Clover (Trifolium pratense) and Zigzag Clover (T. medium) - A Picture of Genomic Similarities and Differences.</title>
        <authorList>
            <person name="Dluhosova J."/>
            <person name="Istvanek J."/>
            <person name="Nedelnik J."/>
            <person name="Repkova J."/>
        </authorList>
    </citation>
    <scope>NUCLEOTIDE SEQUENCE [LARGE SCALE GENOMIC DNA]</scope>
    <source>
        <strain evidence="3">cv. 10/8</strain>
        <tissue evidence="2">Leaf</tissue>
    </source>
</reference>
<feature type="region of interest" description="Disordered" evidence="1">
    <location>
        <begin position="14"/>
        <end position="52"/>
    </location>
</feature>
<evidence type="ECO:0000313" key="2">
    <source>
        <dbReference type="EMBL" id="MCI16940.1"/>
    </source>
</evidence>
<sequence length="80" mass="8594">APLSSLSSSFIKNTVGVHPLPKNDGHRTSPIPAKEPPSRPSPPSPKNPKIAKIPKFNPKPLFLPFQVVMVMWVVDEGGCG</sequence>
<feature type="non-terminal residue" evidence="2">
    <location>
        <position position="1"/>
    </location>
</feature>